<reference evidence="1 2" key="1">
    <citation type="submission" date="2023-07" db="EMBL/GenBank/DDBJ databases">
        <title>Sequencing the genomes of 1000 actinobacteria strains.</title>
        <authorList>
            <person name="Klenk H.-P."/>
        </authorList>
    </citation>
    <scope>NUCLEOTIDE SEQUENCE [LARGE SCALE GENOMIC DNA]</scope>
    <source>
        <strain evidence="1 2">DSM 15539</strain>
    </source>
</reference>
<dbReference type="InterPro" id="IPR016181">
    <property type="entry name" value="Acyl_CoA_acyltransferase"/>
</dbReference>
<evidence type="ECO:0008006" key="3">
    <source>
        <dbReference type="Google" id="ProtNLM"/>
    </source>
</evidence>
<protein>
    <recommendedName>
        <fullName evidence="3">N-acetyltransferase</fullName>
    </recommendedName>
</protein>
<dbReference type="RefSeq" id="WP_309955334.1">
    <property type="nucleotide sequence ID" value="NZ_JAVDUJ010000001.1"/>
</dbReference>
<name>A0ABU1T158_9ACTO</name>
<gene>
    <name evidence="1" type="ORF">J2S36_000577</name>
</gene>
<keyword evidence="2" id="KW-1185">Reference proteome</keyword>
<organism evidence="1 2">
    <name type="scientific">Arcanobacterium hippocoleae</name>
    <dbReference type="NCBI Taxonomy" id="149017"/>
    <lineage>
        <taxon>Bacteria</taxon>
        <taxon>Bacillati</taxon>
        <taxon>Actinomycetota</taxon>
        <taxon>Actinomycetes</taxon>
        <taxon>Actinomycetales</taxon>
        <taxon>Actinomycetaceae</taxon>
        <taxon>Arcanobacterium</taxon>
    </lineage>
</organism>
<proteinExistence type="predicted"/>
<comment type="caution">
    <text evidence="1">The sequence shown here is derived from an EMBL/GenBank/DDBJ whole genome shotgun (WGS) entry which is preliminary data.</text>
</comment>
<dbReference type="SUPFAM" id="SSF55729">
    <property type="entry name" value="Acyl-CoA N-acyltransferases (Nat)"/>
    <property type="match status" value="1"/>
</dbReference>
<dbReference type="Proteomes" id="UP001266099">
    <property type="component" value="Unassembled WGS sequence"/>
</dbReference>
<evidence type="ECO:0000313" key="2">
    <source>
        <dbReference type="Proteomes" id="UP001266099"/>
    </source>
</evidence>
<dbReference type="EMBL" id="JAVDUJ010000001">
    <property type="protein sequence ID" value="MDR6939034.1"/>
    <property type="molecule type" value="Genomic_DNA"/>
</dbReference>
<evidence type="ECO:0000313" key="1">
    <source>
        <dbReference type="EMBL" id="MDR6939034.1"/>
    </source>
</evidence>
<sequence length="201" mass="21913">MELARSNAPDNSGKGPSFVRMATVADAVKIGRLSAQVMHQTIVAALTAPLSPASQELFSEQRFIAAWTQTLTDLPGSDYRVLLAITDGEICGLAALAPTTPLDFPVDHPAAVNLPANRCAFEITNFDFDSHYFGQGNEARMLAAISEITGKPGTELYLWLFANSAELIHCLTQAGFAPLGYQRELEIDGRRCAQHLWWTTF</sequence>
<accession>A0ABU1T158</accession>
<dbReference type="Gene3D" id="3.40.630.30">
    <property type="match status" value="1"/>
</dbReference>